<evidence type="ECO:0000256" key="2">
    <source>
        <dbReference type="ARBA" id="ARBA00022475"/>
    </source>
</evidence>
<dbReference type="GO" id="GO:0022857">
    <property type="term" value="F:transmembrane transporter activity"/>
    <property type="evidence" value="ECO:0007669"/>
    <property type="project" value="TreeGrafter"/>
</dbReference>
<evidence type="ECO:0000256" key="7">
    <source>
        <dbReference type="SAM" id="Phobius"/>
    </source>
</evidence>
<dbReference type="EMBL" id="QWET01000003">
    <property type="protein sequence ID" value="RIH66378.1"/>
    <property type="molecule type" value="Genomic_DNA"/>
</dbReference>
<dbReference type="RefSeq" id="WP_119348965.1">
    <property type="nucleotide sequence ID" value="NZ_QWET01000003.1"/>
</dbReference>
<evidence type="ECO:0000256" key="5">
    <source>
        <dbReference type="ARBA" id="ARBA00023136"/>
    </source>
</evidence>
<sequence>MFKNYLASALRFLQRNKLFAGINIMGLSFALAASFIILLFVINELSYNTCFKDRKQVYRVLNYNDEVKVTDEGTPYILAENLKDEFPQVKYATSTKLMRGFSIKLNEEFIPIDKVIGTDSEIFNVFDIVVVGQQGYILDEPNSIVLSQEQAQKFFPDKDPVGKDLVVQVNDKEEVFVVKGVFKNIPVNSTFQADCFIHSKWPLEWINGRIKDRNAETNWRSFYWQTWLFLDKNPDIALLNEQFRALEKKVYGEEEKYDFFLQNLSDVYLGSREVNSGLPKGNRKNIRIFSAIAVLIIIIASLNYIILSTAVSTGRSKEIGIRKTNGANRQSIRKQMLTESVILSVLVLPVALFLAWLGKPYAEDLFQTKLLIFKSNIAIYVTVYVVLTMFIGVVSGLYTSSFLSKLNVICILNNSVRTGKRKSRIRFALIVVQLIIFCSFVSSTLIIRSQYKFALSKNPGYNNENVLFVDMGKNSPDSKVFINNIKAYPNIISAGGAIDALPMTGFWPYPMEFPGDKTKKVPIELLAVDYDFVETMGIQILEGRSFSREFGSDEENSYLLNEKAVELLGLTNPIGKKIDVVEGTVIGVVKDFNLHSFHRDIPPLLIVASDGFVMQVAVHYKPGTLVNILPLIKAEWEKIAPDQPFKYKTIDEFKKEIYSEERNLSVIISISSLFSLLVASFGLFGLTLFMVKTQTKEIGVKKVLGSTERGIVLFFLRKNFVMVIIASILSVPPTIFIMNRWLSNFSFKTNIEWWIFAFAFIVAAFVVLPTVVYHSYRASRINPVEALKYE</sequence>
<feature type="transmembrane region" description="Helical" evidence="7">
    <location>
        <begin position="20"/>
        <end position="42"/>
    </location>
</feature>
<dbReference type="Proteomes" id="UP000266441">
    <property type="component" value="Unassembled WGS sequence"/>
</dbReference>
<feature type="transmembrane region" description="Helical" evidence="7">
    <location>
        <begin position="288"/>
        <end position="307"/>
    </location>
</feature>
<dbReference type="InterPro" id="IPR003838">
    <property type="entry name" value="ABC3_permease_C"/>
</dbReference>
<feature type="transmembrane region" description="Helical" evidence="7">
    <location>
        <begin position="377"/>
        <end position="398"/>
    </location>
</feature>
<feature type="domain" description="MacB-like periplasmic core" evidence="9">
    <location>
        <begin position="21"/>
        <end position="198"/>
    </location>
</feature>
<dbReference type="AlphaFoldDB" id="A0A399D5A4"/>
<dbReference type="PANTHER" id="PTHR30572">
    <property type="entry name" value="MEMBRANE COMPONENT OF TRANSPORTER-RELATED"/>
    <property type="match status" value="1"/>
</dbReference>
<dbReference type="Pfam" id="PF12704">
    <property type="entry name" value="MacB_PCD"/>
    <property type="match status" value="1"/>
</dbReference>
<comment type="subcellular location">
    <subcellularLocation>
        <location evidence="1">Cell membrane</location>
        <topology evidence="1">Multi-pass membrane protein</topology>
    </subcellularLocation>
</comment>
<feature type="transmembrane region" description="Helical" evidence="7">
    <location>
        <begin position="751"/>
        <end position="773"/>
    </location>
</feature>
<protein>
    <submittedName>
        <fullName evidence="10">ABC transporter permease</fullName>
    </submittedName>
</protein>
<feature type="domain" description="ABC3 transporter permease C-terminal" evidence="8">
    <location>
        <begin position="291"/>
        <end position="398"/>
    </location>
</feature>
<feature type="transmembrane region" description="Helical" evidence="7">
    <location>
        <begin position="337"/>
        <end position="357"/>
    </location>
</feature>
<feature type="transmembrane region" description="Helical" evidence="7">
    <location>
        <begin position="664"/>
        <end position="691"/>
    </location>
</feature>
<accession>A0A399D5A4</accession>
<gene>
    <name evidence="10" type="ORF">D1164_05590</name>
</gene>
<feature type="domain" description="ABC3 transporter permease C-terminal" evidence="8">
    <location>
        <begin position="670"/>
        <end position="783"/>
    </location>
</feature>
<evidence type="ECO:0000256" key="1">
    <source>
        <dbReference type="ARBA" id="ARBA00004651"/>
    </source>
</evidence>
<feature type="transmembrane region" description="Helical" evidence="7">
    <location>
        <begin position="427"/>
        <end position="447"/>
    </location>
</feature>
<evidence type="ECO:0000256" key="4">
    <source>
        <dbReference type="ARBA" id="ARBA00022989"/>
    </source>
</evidence>
<keyword evidence="3 7" id="KW-0812">Transmembrane</keyword>
<keyword evidence="5 7" id="KW-0472">Membrane</keyword>
<feature type="transmembrane region" description="Helical" evidence="7">
    <location>
        <begin position="711"/>
        <end position="731"/>
    </location>
</feature>
<dbReference type="Pfam" id="PF02687">
    <property type="entry name" value="FtsX"/>
    <property type="match status" value="2"/>
</dbReference>
<evidence type="ECO:0000313" key="11">
    <source>
        <dbReference type="Proteomes" id="UP000266441"/>
    </source>
</evidence>
<comment type="similarity">
    <text evidence="6">Belongs to the ABC-4 integral membrane protein family.</text>
</comment>
<dbReference type="OrthoDB" id="1109882at2"/>
<evidence type="ECO:0000313" key="10">
    <source>
        <dbReference type="EMBL" id="RIH66378.1"/>
    </source>
</evidence>
<reference evidence="10 11" key="1">
    <citation type="journal article" date="2015" name="Int. J. Syst. Evol. Microbiol.">
        <title>Mariniphaga sediminis sp. nov., isolated from coastal sediment.</title>
        <authorList>
            <person name="Wang F.Q."/>
            <person name="Shen Q.Y."/>
            <person name="Chen G.J."/>
            <person name="Du Z.J."/>
        </authorList>
    </citation>
    <scope>NUCLEOTIDE SEQUENCE [LARGE SCALE GENOMIC DNA]</scope>
    <source>
        <strain evidence="10 11">SY21</strain>
    </source>
</reference>
<organism evidence="10 11">
    <name type="scientific">Mariniphaga sediminis</name>
    <dbReference type="NCBI Taxonomy" id="1628158"/>
    <lineage>
        <taxon>Bacteria</taxon>
        <taxon>Pseudomonadati</taxon>
        <taxon>Bacteroidota</taxon>
        <taxon>Bacteroidia</taxon>
        <taxon>Marinilabiliales</taxon>
        <taxon>Prolixibacteraceae</taxon>
        <taxon>Mariniphaga</taxon>
    </lineage>
</organism>
<dbReference type="GO" id="GO:0005886">
    <property type="term" value="C:plasma membrane"/>
    <property type="evidence" value="ECO:0007669"/>
    <property type="project" value="UniProtKB-SubCell"/>
</dbReference>
<keyword evidence="11" id="KW-1185">Reference proteome</keyword>
<evidence type="ECO:0000256" key="6">
    <source>
        <dbReference type="ARBA" id="ARBA00038076"/>
    </source>
</evidence>
<name>A0A399D5A4_9BACT</name>
<keyword evidence="2" id="KW-1003">Cell membrane</keyword>
<keyword evidence="4 7" id="KW-1133">Transmembrane helix</keyword>
<dbReference type="PANTHER" id="PTHR30572:SF4">
    <property type="entry name" value="ABC TRANSPORTER PERMEASE YTRF"/>
    <property type="match status" value="1"/>
</dbReference>
<proteinExistence type="inferred from homology"/>
<evidence type="ECO:0000256" key="3">
    <source>
        <dbReference type="ARBA" id="ARBA00022692"/>
    </source>
</evidence>
<comment type="caution">
    <text evidence="10">The sequence shown here is derived from an EMBL/GenBank/DDBJ whole genome shotgun (WGS) entry which is preliminary data.</text>
</comment>
<evidence type="ECO:0000259" key="9">
    <source>
        <dbReference type="Pfam" id="PF12704"/>
    </source>
</evidence>
<dbReference type="InterPro" id="IPR025857">
    <property type="entry name" value="MacB_PCD"/>
</dbReference>
<evidence type="ECO:0000259" key="8">
    <source>
        <dbReference type="Pfam" id="PF02687"/>
    </source>
</evidence>
<dbReference type="InterPro" id="IPR050250">
    <property type="entry name" value="Macrolide_Exporter_MacB"/>
</dbReference>